<keyword evidence="2" id="KW-0238">DNA-binding</keyword>
<dbReference type="InterPro" id="IPR003313">
    <property type="entry name" value="AraC-bd"/>
</dbReference>
<dbReference type="PANTHER" id="PTHR46796">
    <property type="entry name" value="HTH-TYPE TRANSCRIPTIONAL ACTIVATOR RHAS-RELATED"/>
    <property type="match status" value="1"/>
</dbReference>
<sequence length="253" mass="28172">MPGMVLGEARLNHSDFAPHFHLDYHIGLIADGAQRQRFNGQSDLLCSGRIAIMPPGEVHTGTREGEHSYTLRTFRIAPELLQTLAEEIADQPQMLACGPTIIDAPALSWQLLQLHSQAAMHNEAFNAATLLLLEPLLIQMKLISPVGRAGGLSAQAFQRVRDYCFSHLAQPISLQTLATLCGLSRFQFLRRFQQHTGMTPHAWLKRLRLEQACRLLAQPARNLAQVAAEVGFYDQSHFSRAFRQAFGIAPSAW</sequence>
<dbReference type="PROSITE" id="PS00041">
    <property type="entry name" value="HTH_ARAC_FAMILY_1"/>
    <property type="match status" value="1"/>
</dbReference>
<evidence type="ECO:0000256" key="1">
    <source>
        <dbReference type="ARBA" id="ARBA00023015"/>
    </source>
</evidence>
<keyword evidence="8" id="KW-1185">Reference proteome</keyword>
<reference evidence="7" key="1">
    <citation type="submission" date="2021-09" db="EMBL/GenBank/DDBJ databases">
        <title>First case of bloodstream infection caused by Mixta hanseatica sp. nov., a member of the Erwiniaceae family.</title>
        <authorList>
            <person name="Both A."/>
            <person name="Huang J."/>
            <person name="Wenzel P."/>
            <person name="Aepfelbacher M."/>
            <person name="Rohde H."/>
            <person name="Christner M."/>
            <person name="Hentschke M."/>
        </authorList>
    </citation>
    <scope>NUCLEOTIDE SEQUENCE</scope>
    <source>
        <strain evidence="7">X22927</strain>
    </source>
</reference>
<dbReference type="PRINTS" id="PR00032">
    <property type="entry name" value="HTHARAC"/>
</dbReference>
<dbReference type="SUPFAM" id="SSF46689">
    <property type="entry name" value="Homeodomain-like"/>
    <property type="match status" value="2"/>
</dbReference>
<dbReference type="Proteomes" id="UP001056635">
    <property type="component" value="Chromosome"/>
</dbReference>
<keyword evidence="1" id="KW-0805">Transcription regulation</keyword>
<keyword evidence="3" id="KW-0010">Activator</keyword>
<dbReference type="InterPro" id="IPR009057">
    <property type="entry name" value="Homeodomain-like_sf"/>
</dbReference>
<keyword evidence="4" id="KW-0804">Transcription</keyword>
<evidence type="ECO:0000259" key="6">
    <source>
        <dbReference type="PROSITE" id="PS01124"/>
    </source>
</evidence>
<dbReference type="PROSITE" id="PS01124">
    <property type="entry name" value="HTH_ARAC_FAMILY_2"/>
    <property type="match status" value="1"/>
</dbReference>
<dbReference type="PANTHER" id="PTHR46796:SF11">
    <property type="entry name" value="TRANSCRIPTIONAL REGULATOR-RELATED"/>
    <property type="match status" value="1"/>
</dbReference>
<dbReference type="Pfam" id="PF02311">
    <property type="entry name" value="AraC_binding"/>
    <property type="match status" value="1"/>
</dbReference>
<dbReference type="EMBL" id="CP082904">
    <property type="protein sequence ID" value="UQY46162.1"/>
    <property type="molecule type" value="Genomic_DNA"/>
</dbReference>
<evidence type="ECO:0000313" key="7">
    <source>
        <dbReference type="EMBL" id="UQY46162.1"/>
    </source>
</evidence>
<dbReference type="Gene3D" id="1.10.10.60">
    <property type="entry name" value="Homeodomain-like"/>
    <property type="match status" value="2"/>
</dbReference>
<accession>A0ABY4RFR1</accession>
<evidence type="ECO:0000256" key="4">
    <source>
        <dbReference type="ARBA" id="ARBA00023163"/>
    </source>
</evidence>
<dbReference type="SUPFAM" id="SSF51215">
    <property type="entry name" value="Regulatory protein AraC"/>
    <property type="match status" value="1"/>
</dbReference>
<name>A0ABY4RFR1_9GAMM</name>
<proteinExistence type="predicted"/>
<dbReference type="InterPro" id="IPR037923">
    <property type="entry name" value="HTH-like"/>
</dbReference>
<dbReference type="SMART" id="SM00342">
    <property type="entry name" value="HTH_ARAC"/>
    <property type="match status" value="1"/>
</dbReference>
<evidence type="ECO:0000256" key="3">
    <source>
        <dbReference type="ARBA" id="ARBA00023159"/>
    </source>
</evidence>
<gene>
    <name evidence="7" type="ORF">K6958_12605</name>
</gene>
<dbReference type="Pfam" id="PF12833">
    <property type="entry name" value="HTH_18"/>
    <property type="match status" value="1"/>
</dbReference>
<evidence type="ECO:0000256" key="5">
    <source>
        <dbReference type="ARBA" id="ARBA00044978"/>
    </source>
</evidence>
<dbReference type="InterPro" id="IPR018060">
    <property type="entry name" value="HTH_AraC"/>
</dbReference>
<feature type="domain" description="HTH araC/xylS-type" evidence="6">
    <location>
        <begin position="158"/>
        <end position="253"/>
    </location>
</feature>
<dbReference type="InterPro" id="IPR050204">
    <property type="entry name" value="AraC_XylS_family_regulators"/>
</dbReference>
<protein>
    <recommendedName>
        <fullName evidence="5">Arabinose operon regulatory protein</fullName>
    </recommendedName>
</protein>
<dbReference type="InterPro" id="IPR018062">
    <property type="entry name" value="HTH_AraC-typ_CS"/>
</dbReference>
<organism evidence="7 8">
    <name type="scientific">Mixta hanseatica</name>
    <dbReference type="NCBI Taxonomy" id="2872648"/>
    <lineage>
        <taxon>Bacteria</taxon>
        <taxon>Pseudomonadati</taxon>
        <taxon>Pseudomonadota</taxon>
        <taxon>Gammaproteobacteria</taxon>
        <taxon>Enterobacterales</taxon>
        <taxon>Erwiniaceae</taxon>
        <taxon>Mixta</taxon>
    </lineage>
</organism>
<dbReference type="InterPro" id="IPR020449">
    <property type="entry name" value="Tscrpt_reg_AraC-type_HTH"/>
</dbReference>
<evidence type="ECO:0000256" key="2">
    <source>
        <dbReference type="ARBA" id="ARBA00023125"/>
    </source>
</evidence>
<evidence type="ECO:0000313" key="8">
    <source>
        <dbReference type="Proteomes" id="UP001056635"/>
    </source>
</evidence>